<evidence type="ECO:0000259" key="7">
    <source>
        <dbReference type="PROSITE" id="PS50222"/>
    </source>
</evidence>
<dbReference type="SUPFAM" id="SSF47473">
    <property type="entry name" value="EF-hand"/>
    <property type="match status" value="1"/>
</dbReference>
<evidence type="ECO:0000256" key="2">
    <source>
        <dbReference type="ARBA" id="ARBA00022692"/>
    </source>
</evidence>
<proteinExistence type="predicted"/>
<evidence type="ECO:0000313" key="8">
    <source>
        <dbReference type="EMBL" id="CAE8592675.1"/>
    </source>
</evidence>
<gene>
    <name evidence="8" type="ORF">PGLA1383_LOCUS11312</name>
</gene>
<keyword evidence="3 6" id="KW-1133">Transmembrane helix</keyword>
<feature type="region of interest" description="Disordered" evidence="5">
    <location>
        <begin position="1"/>
        <end position="37"/>
    </location>
</feature>
<dbReference type="PROSITE" id="PS50222">
    <property type="entry name" value="EF_HAND_2"/>
    <property type="match status" value="2"/>
</dbReference>
<comment type="subcellular location">
    <subcellularLocation>
        <location evidence="1">Membrane</location>
        <topology evidence="1">Multi-pass membrane protein</topology>
    </subcellularLocation>
</comment>
<comment type="caution">
    <text evidence="8">The sequence shown here is derived from an EMBL/GenBank/DDBJ whole genome shotgun (WGS) entry which is preliminary data.</text>
</comment>
<feature type="region of interest" description="Disordered" evidence="5">
    <location>
        <begin position="194"/>
        <end position="213"/>
    </location>
</feature>
<dbReference type="AlphaFoldDB" id="A0A813E504"/>
<dbReference type="GO" id="GO:0005248">
    <property type="term" value="F:voltage-gated sodium channel activity"/>
    <property type="evidence" value="ECO:0007669"/>
    <property type="project" value="TreeGrafter"/>
</dbReference>
<organism evidence="8 9">
    <name type="scientific">Polarella glacialis</name>
    <name type="common">Dinoflagellate</name>
    <dbReference type="NCBI Taxonomy" id="89957"/>
    <lineage>
        <taxon>Eukaryota</taxon>
        <taxon>Sar</taxon>
        <taxon>Alveolata</taxon>
        <taxon>Dinophyceae</taxon>
        <taxon>Suessiales</taxon>
        <taxon>Suessiaceae</taxon>
        <taxon>Polarella</taxon>
    </lineage>
</organism>
<dbReference type="PANTHER" id="PTHR10037:SF62">
    <property type="entry name" value="SODIUM CHANNEL PROTEIN 60E"/>
    <property type="match status" value="1"/>
</dbReference>
<keyword evidence="9" id="KW-1185">Reference proteome</keyword>
<dbReference type="InterPro" id="IPR011992">
    <property type="entry name" value="EF-hand-dom_pair"/>
</dbReference>
<dbReference type="CDD" id="cd00051">
    <property type="entry name" value="EFh"/>
    <property type="match status" value="1"/>
</dbReference>
<reference evidence="8" key="1">
    <citation type="submission" date="2021-02" db="EMBL/GenBank/DDBJ databases">
        <authorList>
            <person name="Dougan E. K."/>
            <person name="Rhodes N."/>
            <person name="Thang M."/>
            <person name="Chan C."/>
        </authorList>
    </citation>
    <scope>NUCLEOTIDE SEQUENCE</scope>
</reference>
<evidence type="ECO:0000256" key="5">
    <source>
        <dbReference type="SAM" id="MobiDB-lite"/>
    </source>
</evidence>
<dbReference type="InterPro" id="IPR005821">
    <property type="entry name" value="Ion_trans_dom"/>
</dbReference>
<dbReference type="EMBL" id="CAJNNV010005812">
    <property type="protein sequence ID" value="CAE8592675.1"/>
    <property type="molecule type" value="Genomic_DNA"/>
</dbReference>
<keyword evidence="2 6" id="KW-0812">Transmembrane</keyword>
<dbReference type="Proteomes" id="UP000654075">
    <property type="component" value="Unassembled WGS sequence"/>
</dbReference>
<dbReference type="Gene3D" id="1.10.238.10">
    <property type="entry name" value="EF-hand"/>
    <property type="match status" value="1"/>
</dbReference>
<dbReference type="Pfam" id="PF13499">
    <property type="entry name" value="EF-hand_7"/>
    <property type="match status" value="1"/>
</dbReference>
<dbReference type="Gene3D" id="1.20.120.350">
    <property type="entry name" value="Voltage-gated potassium channels. Chain C"/>
    <property type="match status" value="1"/>
</dbReference>
<feature type="region of interest" description="Disordered" evidence="5">
    <location>
        <begin position="104"/>
        <end position="148"/>
    </location>
</feature>
<dbReference type="InterPro" id="IPR002048">
    <property type="entry name" value="EF_hand_dom"/>
</dbReference>
<feature type="transmembrane region" description="Helical" evidence="6">
    <location>
        <begin position="490"/>
        <end position="515"/>
    </location>
</feature>
<dbReference type="Pfam" id="PF00520">
    <property type="entry name" value="Ion_trans"/>
    <property type="match status" value="1"/>
</dbReference>
<dbReference type="GO" id="GO:0005509">
    <property type="term" value="F:calcium ion binding"/>
    <property type="evidence" value="ECO:0007669"/>
    <property type="project" value="InterPro"/>
</dbReference>
<keyword evidence="4 6" id="KW-0472">Membrane</keyword>
<dbReference type="GO" id="GO:0001518">
    <property type="term" value="C:voltage-gated sodium channel complex"/>
    <property type="evidence" value="ECO:0007669"/>
    <property type="project" value="TreeGrafter"/>
</dbReference>
<feature type="compositionally biased region" description="Pro residues" evidence="5">
    <location>
        <begin position="695"/>
        <end position="728"/>
    </location>
</feature>
<dbReference type="InterPro" id="IPR027359">
    <property type="entry name" value="Volt_channel_dom_sf"/>
</dbReference>
<evidence type="ECO:0000256" key="1">
    <source>
        <dbReference type="ARBA" id="ARBA00004141"/>
    </source>
</evidence>
<accession>A0A813E504</accession>
<dbReference type="PANTHER" id="PTHR10037">
    <property type="entry name" value="VOLTAGE-GATED CATION CHANNEL CALCIUM AND SODIUM"/>
    <property type="match status" value="1"/>
</dbReference>
<dbReference type="SMART" id="SM00054">
    <property type="entry name" value="EFh"/>
    <property type="match status" value="2"/>
</dbReference>
<evidence type="ECO:0000313" key="9">
    <source>
        <dbReference type="Proteomes" id="UP000654075"/>
    </source>
</evidence>
<feature type="domain" description="EF-hand" evidence="7">
    <location>
        <begin position="584"/>
        <end position="619"/>
    </location>
</feature>
<evidence type="ECO:0000256" key="3">
    <source>
        <dbReference type="ARBA" id="ARBA00022989"/>
    </source>
</evidence>
<protein>
    <recommendedName>
        <fullName evidence="7">EF-hand domain-containing protein</fullName>
    </recommendedName>
</protein>
<name>A0A813E504_POLGL</name>
<dbReference type="OrthoDB" id="435969at2759"/>
<feature type="region of interest" description="Disordered" evidence="5">
    <location>
        <begin position="688"/>
        <end position="736"/>
    </location>
</feature>
<dbReference type="InterPro" id="IPR043203">
    <property type="entry name" value="VGCC_Ca_Na"/>
</dbReference>
<feature type="transmembrane region" description="Helical" evidence="6">
    <location>
        <begin position="415"/>
        <end position="438"/>
    </location>
</feature>
<dbReference type="SUPFAM" id="SSF81324">
    <property type="entry name" value="Voltage-gated potassium channels"/>
    <property type="match status" value="1"/>
</dbReference>
<dbReference type="Gene3D" id="1.10.287.70">
    <property type="match status" value="1"/>
</dbReference>
<evidence type="ECO:0000256" key="4">
    <source>
        <dbReference type="ARBA" id="ARBA00023136"/>
    </source>
</evidence>
<feature type="domain" description="EF-hand" evidence="7">
    <location>
        <begin position="539"/>
        <end position="574"/>
    </location>
</feature>
<sequence>MPAPKRGQTIYLPGSESPLGRSQSSPVRRALRADSVHKEMAPEEEALQLIRDLQKEIFRHTCHFESLLSAHAQKVEDTTKQAVKDQIEQSFGDRFQIREEQLLKPQPSQPRRKQPLSTARNSIDREPSMTRAARISTNRTPSMTPRRKGAIGAMNEAELRSVEASLKKSGSQVLQEPEEHEMIGLGGLSPRHSAFAAPSSPSKVAPEVEATPEEGDRRCLGRCAARVSLEGRQLRHKWATASSMSMVYVEPDPDSLPWYQRCARKIVLHKKFEPFASFMVVLCAVTIGVEADWSIKHATDDGEKESIFETLDFIFNSIFCVELCLRLGSDGFSHFLSVFNPAVKWNILDFTLVSSAVAEELAKLVASRNGSSGSLASLRILRLMRLVRVARILRVLRFFSELRVMVNGIMGSARLLLWALVLLSLVMFVFGVTIIQLIQSYIKDGGPANVLKTYYGSLPRTMMTLYMAISGGLDWRDAVLPLDPISPQGYVVYVFSGYIFFTVFCCLNIVTGIFVDNAKALKQADEDALMHEAIAERKRWVKEVCQLFRQVDTSNSGELDFKAFESTLADMKLLTEFHKLGINTEYTSAEDLWDMMDLDGDGTIHEDEFVHGIRMYHADAPSMDVFKLRRDGWRLQKKVDSMAHSCSEILNRLDGLDEFLSSATGAPEEEQEEEGPLQAVKAEQTSGVQGLLPGAAPPPWVVEPPDFLPPSPPCSNGYPPPEPPPSPIPGLNTPDHLRCLQERMTL</sequence>
<evidence type="ECO:0000256" key="6">
    <source>
        <dbReference type="SAM" id="Phobius"/>
    </source>
</evidence>